<evidence type="ECO:0000313" key="4">
    <source>
        <dbReference type="Proteomes" id="UP000295070"/>
    </source>
</evidence>
<evidence type="ECO:0000256" key="2">
    <source>
        <dbReference type="SAM" id="MobiDB-lite"/>
    </source>
</evidence>
<dbReference type="STRING" id="8167.A0A484DQG3"/>
<evidence type="ECO:0000313" key="3">
    <source>
        <dbReference type="EMBL" id="TDH17512.1"/>
    </source>
</evidence>
<feature type="region of interest" description="Disordered" evidence="2">
    <location>
        <begin position="243"/>
        <end position="265"/>
    </location>
</feature>
<protein>
    <submittedName>
        <fullName evidence="3">Uncharacterized protein</fullName>
    </submittedName>
</protein>
<feature type="compositionally biased region" description="Basic and acidic residues" evidence="2">
    <location>
        <begin position="252"/>
        <end position="265"/>
    </location>
</feature>
<sequence>MLGWVGTLINKSWLDREWLGHPSERKPRRGPGQPVQRSSALLSPAVMFSTRKTWDLGHAPCLQELWKNDFSLDASSVDFLMSDGEDEGSFLSLPTAAFAQRPTLSAELSETSAPSQQLLIQTLQDKVCEFQARLRSEEVTRHVLLQQLQQLRVQEKTCVGLGGVQSGEQPSDRLSCPEEEQLVTRLRTQVEELEEKLLDQTQEVERLRSELGATDLEKQLELLVVENQRLKQELKSCRSSDAAADSCSRCPHSQDAESLRREVSRWESQARQRERRLAELERELLEKSSRAEGLRRQLDEATRQLDESRRRHGEAEQRLSLRLQQCEDELARQAAAPARVKYVSQPAEVDSAESQRALAELQAKNGGLQEQLSLQRQLLRELETQLHESQRTCAQLRTQLLSDRGRLCVLLSNAVGNGNSEVVRRLSKVGPSPFL</sequence>
<evidence type="ECO:0000256" key="1">
    <source>
        <dbReference type="SAM" id="Coils"/>
    </source>
</evidence>
<name>A0A484DQG3_PERFV</name>
<reference evidence="3 4" key="1">
    <citation type="submission" date="2019-01" db="EMBL/GenBank/DDBJ databases">
        <title>A chromosome-scale genome assembly of the yellow perch, Perca flavescens.</title>
        <authorList>
            <person name="Feron R."/>
            <person name="Morvezen R."/>
            <person name="Bestin A."/>
            <person name="Haffray P."/>
            <person name="Klopp C."/>
            <person name="Zahm M."/>
            <person name="Cabau C."/>
            <person name="Roques C."/>
            <person name="Donnadieu C."/>
            <person name="Bouchez O."/>
            <person name="Christie M."/>
            <person name="Larson W."/>
            <person name="Guiguen Y."/>
        </authorList>
    </citation>
    <scope>NUCLEOTIDE SEQUENCE [LARGE SCALE GENOMIC DNA]</scope>
    <source>
        <strain evidence="3">YP-PL-M2</strain>
        <tissue evidence="3">Blood</tissue>
    </source>
</reference>
<dbReference type="AlphaFoldDB" id="A0A484DQG3"/>
<keyword evidence="4" id="KW-1185">Reference proteome</keyword>
<feature type="region of interest" description="Disordered" evidence="2">
    <location>
        <begin position="291"/>
        <end position="316"/>
    </location>
</feature>
<dbReference type="EMBL" id="SCKG01000001">
    <property type="protein sequence ID" value="TDH17512.1"/>
    <property type="molecule type" value="Genomic_DNA"/>
</dbReference>
<keyword evidence="1" id="KW-0175">Coiled coil</keyword>
<gene>
    <name evidence="3" type="ORF">EPR50_G00009820</name>
</gene>
<feature type="coiled-coil region" evidence="1">
    <location>
        <begin position="351"/>
        <end position="399"/>
    </location>
</feature>
<dbReference type="Proteomes" id="UP000295070">
    <property type="component" value="Chromosome 1"/>
</dbReference>
<accession>A0A484DQG3</accession>
<comment type="caution">
    <text evidence="3">The sequence shown here is derived from an EMBL/GenBank/DDBJ whole genome shotgun (WGS) entry which is preliminary data.</text>
</comment>
<proteinExistence type="predicted"/>
<organism evidence="3 4">
    <name type="scientific">Perca flavescens</name>
    <name type="common">American yellow perch</name>
    <name type="synonym">Morone flavescens</name>
    <dbReference type="NCBI Taxonomy" id="8167"/>
    <lineage>
        <taxon>Eukaryota</taxon>
        <taxon>Metazoa</taxon>
        <taxon>Chordata</taxon>
        <taxon>Craniata</taxon>
        <taxon>Vertebrata</taxon>
        <taxon>Euteleostomi</taxon>
        <taxon>Actinopterygii</taxon>
        <taxon>Neopterygii</taxon>
        <taxon>Teleostei</taxon>
        <taxon>Neoteleostei</taxon>
        <taxon>Acanthomorphata</taxon>
        <taxon>Eupercaria</taxon>
        <taxon>Perciformes</taxon>
        <taxon>Percoidei</taxon>
        <taxon>Percidae</taxon>
        <taxon>Percinae</taxon>
        <taxon>Perca</taxon>
    </lineage>
</organism>